<accession>A0A1A9VM89</accession>
<organism evidence="5 6">
    <name type="scientific">Glossina austeni</name>
    <name type="common">Savannah tsetse fly</name>
    <dbReference type="NCBI Taxonomy" id="7395"/>
    <lineage>
        <taxon>Eukaryota</taxon>
        <taxon>Metazoa</taxon>
        <taxon>Ecdysozoa</taxon>
        <taxon>Arthropoda</taxon>
        <taxon>Hexapoda</taxon>
        <taxon>Insecta</taxon>
        <taxon>Pterygota</taxon>
        <taxon>Neoptera</taxon>
        <taxon>Endopterygota</taxon>
        <taxon>Diptera</taxon>
        <taxon>Brachycera</taxon>
        <taxon>Muscomorpha</taxon>
        <taxon>Hippoboscoidea</taxon>
        <taxon>Glossinidae</taxon>
        <taxon>Glossina</taxon>
    </lineage>
</organism>
<dbReference type="PANTHER" id="PTHR12143:SF19">
    <property type="entry name" value="PEPTIDE-N(4)-(N-ACETYL-BETA-GLUCOSAMINYL)ASPARAGINE AMIDASE"/>
    <property type="match status" value="1"/>
</dbReference>
<dbReference type="STRING" id="7395.A0A1A9VM89"/>
<keyword evidence="3" id="KW-0862">Zinc</keyword>
<dbReference type="PANTHER" id="PTHR12143">
    <property type="entry name" value="PEPTIDE N-GLYCANASE PNGASE -RELATED"/>
    <property type="match status" value="1"/>
</dbReference>
<protein>
    <recommendedName>
        <fullName evidence="4">Transglutaminase-like domain-containing protein</fullName>
    </recommendedName>
</protein>
<evidence type="ECO:0000313" key="5">
    <source>
        <dbReference type="EnsemblMetazoa" id="GAUT041465-PA"/>
    </source>
</evidence>
<dbReference type="GO" id="GO:0000224">
    <property type="term" value="F:peptide-N4-(N-acetyl-beta-glucosaminyl)asparagine amidase activity"/>
    <property type="evidence" value="ECO:0007669"/>
    <property type="project" value="TreeGrafter"/>
</dbReference>
<dbReference type="SUPFAM" id="SSF54001">
    <property type="entry name" value="Cysteine proteinases"/>
    <property type="match status" value="1"/>
</dbReference>
<dbReference type="SUPFAM" id="SSF143503">
    <property type="entry name" value="PUG domain-like"/>
    <property type="match status" value="1"/>
</dbReference>
<dbReference type="GO" id="GO:0005634">
    <property type="term" value="C:nucleus"/>
    <property type="evidence" value="ECO:0007669"/>
    <property type="project" value="TreeGrafter"/>
</dbReference>
<evidence type="ECO:0000313" key="6">
    <source>
        <dbReference type="Proteomes" id="UP000078200"/>
    </source>
</evidence>
<dbReference type="Proteomes" id="UP000078200">
    <property type="component" value="Unassembled WGS sequence"/>
</dbReference>
<dbReference type="InterPro" id="IPR002931">
    <property type="entry name" value="Transglutaminase-like"/>
</dbReference>
<dbReference type="SMART" id="SM00460">
    <property type="entry name" value="TGc"/>
    <property type="match status" value="1"/>
</dbReference>
<dbReference type="GO" id="GO:0046872">
    <property type="term" value="F:metal ion binding"/>
    <property type="evidence" value="ECO:0007669"/>
    <property type="project" value="UniProtKB-KW"/>
</dbReference>
<evidence type="ECO:0000256" key="2">
    <source>
        <dbReference type="ARBA" id="ARBA00022723"/>
    </source>
</evidence>
<dbReference type="GO" id="GO:0005829">
    <property type="term" value="C:cytosol"/>
    <property type="evidence" value="ECO:0007669"/>
    <property type="project" value="TreeGrafter"/>
</dbReference>
<sequence length="497" mass="57953">MSSQVDYNCIRSIEPAENKTTTSSSTASTSATQSTVSITKNSLDAYLEAVRILLVLLDNVITYPHEHKYRTIRLENKTIKEKLLALQGFNQLLKAIGFQRLANEYLLPQDASLERIKEYRDILHKRREFWLHDHQHENEAMSNDESLSLKSIGMMDSESRVSGLEATRPYKERITYPRVLQTPNRFLQSLELFSDAVMQYEDEKLLAFGLKLIPIDDLTQKASEKLLGFQEVADNATNATHQSTSSCKEPCIRDLILVELVNWFKNEFFEWVNNVPCKICGSEEGNLRRTQKEDDLRVEVNMCCGQETKFYRYNDIAQLLVSRKGRCGEYANCFTFLCRCLDYDARLVHSLFDHVWTEVYSENQMRWLHVDPSDNVVDSPLMYQHGWKRSIDYIFAYSCDDAQDVTWRYTNKHKETLTKRNFCSEKELIEALLTIRRKRQAHVTDERKKALNQRCMLELIELTVEREPTENELKGRSSGSLTWRQSRGEHNFTNVSI</sequence>
<name>A0A1A9VM89_GLOAU</name>
<keyword evidence="6" id="KW-1185">Reference proteome</keyword>
<keyword evidence="2" id="KW-0479">Metal-binding</keyword>
<dbReference type="EnsemblMetazoa" id="GAUT041465-RA">
    <property type="protein sequence ID" value="GAUT041465-PA"/>
    <property type="gene ID" value="GAUT041465"/>
</dbReference>
<evidence type="ECO:0000256" key="1">
    <source>
        <dbReference type="ARBA" id="ARBA00009390"/>
    </source>
</evidence>
<dbReference type="AlphaFoldDB" id="A0A1A9VM89"/>
<evidence type="ECO:0000256" key="3">
    <source>
        <dbReference type="ARBA" id="ARBA00022833"/>
    </source>
</evidence>
<dbReference type="InterPro" id="IPR018997">
    <property type="entry name" value="PUB_domain"/>
</dbReference>
<dbReference type="Gene3D" id="1.20.58.2190">
    <property type="match status" value="1"/>
</dbReference>
<dbReference type="Gene3D" id="2.20.25.10">
    <property type="match status" value="1"/>
</dbReference>
<feature type="domain" description="Transglutaminase-like" evidence="4">
    <location>
        <begin position="319"/>
        <end position="374"/>
    </location>
</feature>
<dbReference type="Pfam" id="PF01841">
    <property type="entry name" value="Transglut_core"/>
    <property type="match status" value="1"/>
</dbReference>
<dbReference type="Gene3D" id="3.10.620.30">
    <property type="match status" value="1"/>
</dbReference>
<dbReference type="InterPro" id="IPR038765">
    <property type="entry name" value="Papain-like_cys_pep_sf"/>
</dbReference>
<dbReference type="VEuPathDB" id="VectorBase:GAUT041465"/>
<dbReference type="GO" id="GO:0006516">
    <property type="term" value="P:glycoprotein catabolic process"/>
    <property type="evidence" value="ECO:0007669"/>
    <property type="project" value="TreeGrafter"/>
</dbReference>
<dbReference type="Pfam" id="PF09409">
    <property type="entry name" value="PUB"/>
    <property type="match status" value="1"/>
</dbReference>
<proteinExistence type="inferred from homology"/>
<evidence type="ECO:0000259" key="4">
    <source>
        <dbReference type="SMART" id="SM00460"/>
    </source>
</evidence>
<reference evidence="5" key="1">
    <citation type="submission" date="2020-05" db="UniProtKB">
        <authorList>
            <consortium name="EnsemblMetazoa"/>
        </authorList>
    </citation>
    <scope>IDENTIFICATION</scope>
    <source>
        <strain evidence="5">TTRI</strain>
    </source>
</reference>
<dbReference type="InterPro" id="IPR036339">
    <property type="entry name" value="PUB-like_dom_sf"/>
</dbReference>
<dbReference type="SMART" id="SM00580">
    <property type="entry name" value="PUG"/>
    <property type="match status" value="1"/>
</dbReference>
<comment type="similarity">
    <text evidence="1">Belongs to the transglutaminase-like superfamily. PNGase family.</text>
</comment>
<dbReference type="InterPro" id="IPR050883">
    <property type="entry name" value="PNGase"/>
</dbReference>